<dbReference type="AlphaFoldDB" id="A0A2U9RA52"/>
<evidence type="ECO:0000256" key="1">
    <source>
        <dbReference type="SAM" id="SignalP"/>
    </source>
</evidence>
<dbReference type="EMBL" id="CP028777">
    <property type="protein sequence ID" value="AWU78302.1"/>
    <property type="molecule type" value="Genomic_DNA"/>
</dbReference>
<dbReference type="Proteomes" id="UP000249293">
    <property type="component" value="Chromosome 5"/>
</dbReference>
<dbReference type="KEGG" id="pkz:C5L36_0E03590"/>
<evidence type="ECO:0000313" key="3">
    <source>
        <dbReference type="Proteomes" id="UP000249293"/>
    </source>
</evidence>
<dbReference type="RefSeq" id="XP_029323778.1">
    <property type="nucleotide sequence ID" value="XM_029467918.1"/>
</dbReference>
<reference evidence="2 3" key="1">
    <citation type="submission" date="2018-06" db="EMBL/GenBank/DDBJ databases">
        <title>Population genomics shows no distinction between pathogenic Candida krusei and environmental Pichia kudriavzevii: One species, four names.</title>
        <authorList>
            <person name="Douglass A.P."/>
            <person name="Offei B."/>
            <person name="Braun-Galleani S."/>
            <person name="Coughlan A.Y."/>
            <person name="Martos A."/>
            <person name="Ortiz-Merino R.A."/>
            <person name="Byrne K.P."/>
            <person name="Wolfe K.H."/>
        </authorList>
    </citation>
    <scope>NUCLEOTIDE SEQUENCE [LARGE SCALE GENOMIC DNA]</scope>
    <source>
        <strain evidence="2 3">CBS573</strain>
    </source>
</reference>
<evidence type="ECO:0000313" key="2">
    <source>
        <dbReference type="EMBL" id="AWU78302.1"/>
    </source>
</evidence>
<organism evidence="2 3">
    <name type="scientific">Pichia kudriavzevii</name>
    <name type="common">Yeast</name>
    <name type="synonym">Issatchenkia orientalis</name>
    <dbReference type="NCBI Taxonomy" id="4909"/>
    <lineage>
        <taxon>Eukaryota</taxon>
        <taxon>Fungi</taxon>
        <taxon>Dikarya</taxon>
        <taxon>Ascomycota</taxon>
        <taxon>Saccharomycotina</taxon>
        <taxon>Pichiomycetes</taxon>
        <taxon>Pichiales</taxon>
        <taxon>Pichiaceae</taxon>
        <taxon>Pichia</taxon>
    </lineage>
</organism>
<sequence length="447" mass="51829">MLIMNISSYMVFLFFLMIEKNDSLCYYPYFLTGMPPREIPGFFYDEEKKRYFAIPSSRDVADFHTSEVKRIRQKVEKNKRQKQLPRKLSRSQTVLSRFKIQQDAYFVHVERRWKLFQEAQTTSDTLKSLLVHQSNEIVMERPIQMSVPYDSIHIEGVLKFNGFRLVLESGMIAYTGCVFYQDTPNGILAKAYSHKGMLGVRGEGDEQECHLQYDNLEGLIESYKPTTNGKLLLLKNGIPSDREIQFYCDDFYIFNDYRKEALVQNSFSFTYESDVIAIDQNGGCRAYCCRNGNVFVQTGQKKPMKIEFGSAACGVKLVNTEYFLVCIVSGINNNLRSYKVNPELSTFSLYIIYEDYKWPVRVSSNLKGDTSMEHVFAVESQTEHSDKLELKFYDVHCPRPLKMISGPFFINNLSTSEYEWAIDGGSIFLFDKESQKLNIFKSSIELD</sequence>
<dbReference type="VEuPathDB" id="FungiDB:C5L36_0E03590"/>
<protein>
    <recommendedName>
        <fullName evidence="4">Protein SWT21</fullName>
    </recommendedName>
</protein>
<dbReference type="GeneID" id="40386161"/>
<keyword evidence="3" id="KW-1185">Reference proteome</keyword>
<dbReference type="OrthoDB" id="128867at2759"/>
<evidence type="ECO:0008006" key="4">
    <source>
        <dbReference type="Google" id="ProtNLM"/>
    </source>
</evidence>
<feature type="signal peptide" evidence="1">
    <location>
        <begin position="1"/>
        <end position="23"/>
    </location>
</feature>
<feature type="chain" id="PRO_5015863153" description="Protein SWT21" evidence="1">
    <location>
        <begin position="24"/>
        <end position="447"/>
    </location>
</feature>
<name>A0A2U9RA52_PICKU</name>
<keyword evidence="1" id="KW-0732">Signal</keyword>
<gene>
    <name evidence="2" type="ORF">C5L36_0E03590</name>
</gene>
<proteinExistence type="predicted"/>
<accession>A0A2U9RA52</accession>